<name>A0AAX7T4U1_ASTCA</name>
<accession>A0AAX7T4U1</accession>
<dbReference type="Pfam" id="PF16297">
    <property type="entry name" value="DUF4939"/>
    <property type="match status" value="1"/>
</dbReference>
<dbReference type="GeneTree" id="ENSGT00940000177087"/>
<evidence type="ECO:0000313" key="2">
    <source>
        <dbReference type="Ensembl" id="ENSACLP00000051894.1"/>
    </source>
</evidence>
<proteinExistence type="predicted"/>
<dbReference type="Ensembl" id="ENSACLT00000087757.1">
    <property type="protein sequence ID" value="ENSACLP00000051894.1"/>
    <property type="gene ID" value="ENSACLG00000030340.1"/>
</dbReference>
<reference evidence="2" key="3">
    <citation type="submission" date="2025-09" db="UniProtKB">
        <authorList>
            <consortium name="Ensembl"/>
        </authorList>
    </citation>
    <scope>IDENTIFICATION</scope>
</reference>
<protein>
    <recommendedName>
        <fullName evidence="1">DUF4939 domain-containing protein</fullName>
    </recommendedName>
</protein>
<evidence type="ECO:0000313" key="3">
    <source>
        <dbReference type="Proteomes" id="UP000265100"/>
    </source>
</evidence>
<dbReference type="Proteomes" id="UP000265100">
    <property type="component" value="Chromosome 17"/>
</dbReference>
<reference evidence="2" key="1">
    <citation type="submission" date="2018-05" db="EMBL/GenBank/DDBJ databases">
        <authorList>
            <person name="Datahose"/>
        </authorList>
    </citation>
    <scope>NUCLEOTIDE SEQUENCE</scope>
</reference>
<evidence type="ECO:0000259" key="1">
    <source>
        <dbReference type="Pfam" id="PF16297"/>
    </source>
</evidence>
<sequence length="150" mass="16539">MSEPLIDPAEFERLKAEVLYLPGVVDWMSTKMESLTETVLQLSTSITALHRQPTPVSAEPRIGPDKWNGVDGRPDGLLATLDMLFECQPTKYATTRAKVAMLTSLLSGQAQEWAAALYNNKSAACNDYALFVEELKKTFVPPSSEVRSGF</sequence>
<dbReference type="InterPro" id="IPR032549">
    <property type="entry name" value="DUF4939"/>
</dbReference>
<organism evidence="2 3">
    <name type="scientific">Astatotilapia calliptera</name>
    <name type="common">Eastern happy</name>
    <name type="synonym">Chromis callipterus</name>
    <dbReference type="NCBI Taxonomy" id="8154"/>
    <lineage>
        <taxon>Eukaryota</taxon>
        <taxon>Metazoa</taxon>
        <taxon>Chordata</taxon>
        <taxon>Craniata</taxon>
        <taxon>Vertebrata</taxon>
        <taxon>Euteleostomi</taxon>
        <taxon>Actinopterygii</taxon>
        <taxon>Neopterygii</taxon>
        <taxon>Teleostei</taxon>
        <taxon>Neoteleostei</taxon>
        <taxon>Acanthomorphata</taxon>
        <taxon>Ovalentaria</taxon>
        <taxon>Cichlomorphae</taxon>
        <taxon>Cichliformes</taxon>
        <taxon>Cichlidae</taxon>
        <taxon>African cichlids</taxon>
        <taxon>Pseudocrenilabrinae</taxon>
        <taxon>Haplochromini</taxon>
        <taxon>Astatotilapia</taxon>
    </lineage>
</organism>
<dbReference type="AlphaFoldDB" id="A0AAX7T4U1"/>
<feature type="domain" description="DUF4939" evidence="1">
    <location>
        <begin position="59"/>
        <end position="139"/>
    </location>
</feature>
<reference evidence="2" key="2">
    <citation type="submission" date="2025-08" db="UniProtKB">
        <authorList>
            <consortium name="Ensembl"/>
        </authorList>
    </citation>
    <scope>IDENTIFICATION</scope>
</reference>
<keyword evidence="3" id="KW-1185">Reference proteome</keyword>